<dbReference type="RefSeq" id="WP_341413046.1">
    <property type="nucleotide sequence ID" value="NZ_JBBUTH010000011.1"/>
</dbReference>
<dbReference type="Gene3D" id="3.90.79.10">
    <property type="entry name" value="Nucleoside Triphosphate Pyrophosphohydrolase"/>
    <property type="match status" value="1"/>
</dbReference>
<protein>
    <submittedName>
        <fullName evidence="5">NUDIX hydrolase</fullName>
        <ecNumber evidence="5">3.6.-.-</ecNumber>
    </submittedName>
</protein>
<dbReference type="InterPro" id="IPR020476">
    <property type="entry name" value="Nudix_hydrolase"/>
</dbReference>
<evidence type="ECO:0000256" key="1">
    <source>
        <dbReference type="ARBA" id="ARBA00001946"/>
    </source>
</evidence>
<dbReference type="PANTHER" id="PTHR21340">
    <property type="entry name" value="DIADENOSINE 5,5-P1,P4-TETRAPHOSPHATE PYROPHOSPHOHYDROLASE MUTT"/>
    <property type="match status" value="1"/>
</dbReference>
<name>A0ABU9CNA1_9BURK</name>
<reference evidence="5 6" key="1">
    <citation type="submission" date="2024-04" db="EMBL/GenBank/DDBJ databases">
        <title>Novel species of the genus Ideonella isolated from streams.</title>
        <authorList>
            <person name="Lu H."/>
        </authorList>
    </citation>
    <scope>NUCLEOTIDE SEQUENCE [LARGE SCALE GENOMIC DNA]</scope>
    <source>
        <strain evidence="5 6">DXS22W</strain>
    </source>
</reference>
<dbReference type="PROSITE" id="PS51462">
    <property type="entry name" value="NUDIX"/>
    <property type="match status" value="1"/>
</dbReference>
<evidence type="ECO:0000259" key="4">
    <source>
        <dbReference type="PROSITE" id="PS51462"/>
    </source>
</evidence>
<feature type="domain" description="Nudix hydrolase" evidence="4">
    <location>
        <begin position="1"/>
        <end position="136"/>
    </location>
</feature>
<dbReference type="InterPro" id="IPR015797">
    <property type="entry name" value="NUDIX_hydrolase-like_dom_sf"/>
</dbReference>
<dbReference type="SUPFAM" id="SSF55811">
    <property type="entry name" value="Nudix"/>
    <property type="match status" value="1"/>
</dbReference>
<dbReference type="InterPro" id="IPR000086">
    <property type="entry name" value="NUDIX_hydrolase_dom"/>
</dbReference>
<dbReference type="InterPro" id="IPR020084">
    <property type="entry name" value="NUDIX_hydrolase_CS"/>
</dbReference>
<comment type="cofactor">
    <cofactor evidence="1">
        <name>Mg(2+)</name>
        <dbReference type="ChEBI" id="CHEBI:18420"/>
    </cofactor>
</comment>
<organism evidence="5 6">
    <name type="scientific">Pseudaquabacterium inlustre</name>
    <dbReference type="NCBI Taxonomy" id="2984192"/>
    <lineage>
        <taxon>Bacteria</taxon>
        <taxon>Pseudomonadati</taxon>
        <taxon>Pseudomonadota</taxon>
        <taxon>Betaproteobacteria</taxon>
        <taxon>Burkholderiales</taxon>
        <taxon>Sphaerotilaceae</taxon>
        <taxon>Pseudaquabacterium</taxon>
    </lineage>
</organism>
<evidence type="ECO:0000313" key="5">
    <source>
        <dbReference type="EMBL" id="MEK8053306.1"/>
    </source>
</evidence>
<keyword evidence="2 3" id="KW-0378">Hydrolase</keyword>
<comment type="similarity">
    <text evidence="3">Belongs to the Nudix hydrolase family.</text>
</comment>
<evidence type="ECO:0000313" key="6">
    <source>
        <dbReference type="Proteomes" id="UP001365405"/>
    </source>
</evidence>
<dbReference type="InterPro" id="IPR051325">
    <property type="entry name" value="Nudix_hydrolase_domain"/>
</dbReference>
<proteinExistence type="inferred from homology"/>
<evidence type="ECO:0000256" key="3">
    <source>
        <dbReference type="RuleBase" id="RU003476"/>
    </source>
</evidence>
<evidence type="ECO:0000256" key="2">
    <source>
        <dbReference type="ARBA" id="ARBA00022801"/>
    </source>
</evidence>
<dbReference type="PRINTS" id="PR00502">
    <property type="entry name" value="NUDIXFAMILY"/>
</dbReference>
<dbReference type="GO" id="GO:0016787">
    <property type="term" value="F:hydrolase activity"/>
    <property type="evidence" value="ECO:0007669"/>
    <property type="project" value="UniProtKB-KW"/>
</dbReference>
<sequence>MKQLSCGILVLNDRAELLMCHVTGAWHWDIPKGGIEPGEPPEAAALRETREECGLDLADEPLLDLGRLAYQRSKDLHLYAVRVPAFDVGLCHCSSRYTDAWGRQRQEMDGFEWTPFDRVLRRSARHLGLLLTQTLSLPGLLARLQAAPHPPAAPRWLPRAPV</sequence>
<dbReference type="Pfam" id="PF00293">
    <property type="entry name" value="NUDIX"/>
    <property type="match status" value="1"/>
</dbReference>
<dbReference type="PANTHER" id="PTHR21340:SF0">
    <property type="entry name" value="BIS(5'-NUCLEOSYL)-TETRAPHOSPHATASE [ASYMMETRICAL]"/>
    <property type="match status" value="1"/>
</dbReference>
<gene>
    <name evidence="5" type="ORF">AACH10_23825</name>
</gene>
<dbReference type="PROSITE" id="PS00893">
    <property type="entry name" value="NUDIX_BOX"/>
    <property type="match status" value="1"/>
</dbReference>
<dbReference type="Proteomes" id="UP001365405">
    <property type="component" value="Unassembled WGS sequence"/>
</dbReference>
<comment type="caution">
    <text evidence="5">The sequence shown here is derived from an EMBL/GenBank/DDBJ whole genome shotgun (WGS) entry which is preliminary data.</text>
</comment>
<accession>A0ABU9CNA1</accession>
<keyword evidence="6" id="KW-1185">Reference proteome</keyword>
<dbReference type="EC" id="3.6.-.-" evidence="5"/>
<dbReference type="EMBL" id="JBBUTH010000011">
    <property type="protein sequence ID" value="MEK8053306.1"/>
    <property type="molecule type" value="Genomic_DNA"/>
</dbReference>